<comment type="caution">
    <text evidence="3">The sequence shown here is derived from an EMBL/GenBank/DDBJ whole genome shotgun (WGS) entry which is preliminary data.</text>
</comment>
<gene>
    <name evidence="3" type="ORF">G3446_20410</name>
</gene>
<dbReference type="Gene3D" id="3.40.50.12780">
    <property type="entry name" value="N-terminal domain of ligase-like"/>
    <property type="match status" value="1"/>
</dbReference>
<dbReference type="PROSITE" id="PS00455">
    <property type="entry name" value="AMP_BINDING"/>
    <property type="match status" value="1"/>
</dbReference>
<dbReference type="PANTHER" id="PTHR43767">
    <property type="entry name" value="LONG-CHAIN-FATTY-ACID--COA LIGASE"/>
    <property type="match status" value="1"/>
</dbReference>
<dbReference type="PANTHER" id="PTHR43767:SF1">
    <property type="entry name" value="NONRIBOSOMAL PEPTIDE SYNTHASE PES1 (EUROFUNG)-RELATED"/>
    <property type="match status" value="1"/>
</dbReference>
<dbReference type="Pfam" id="PF13193">
    <property type="entry name" value="AMP-binding_C"/>
    <property type="match status" value="1"/>
</dbReference>
<feature type="domain" description="AMP-binding enzyme C-terminal" evidence="2">
    <location>
        <begin position="377"/>
        <end position="447"/>
    </location>
</feature>
<keyword evidence="4" id="KW-1185">Reference proteome</keyword>
<dbReference type="Proteomes" id="UP000483379">
    <property type="component" value="Unassembled WGS sequence"/>
</dbReference>
<dbReference type="InterPro" id="IPR050237">
    <property type="entry name" value="ATP-dep_AMP-bd_enzyme"/>
</dbReference>
<dbReference type="InterPro" id="IPR045851">
    <property type="entry name" value="AMP-bd_C_sf"/>
</dbReference>
<dbReference type="InterPro" id="IPR042099">
    <property type="entry name" value="ANL_N_sf"/>
</dbReference>
<evidence type="ECO:0000313" key="3">
    <source>
        <dbReference type="EMBL" id="NEV64219.1"/>
    </source>
</evidence>
<dbReference type="Gene3D" id="3.30.300.30">
    <property type="match status" value="1"/>
</dbReference>
<proteinExistence type="predicted"/>
<evidence type="ECO:0000259" key="1">
    <source>
        <dbReference type="Pfam" id="PF00501"/>
    </source>
</evidence>
<dbReference type="SUPFAM" id="SSF56801">
    <property type="entry name" value="Acetyl-CoA synthetase-like"/>
    <property type="match status" value="1"/>
</dbReference>
<dbReference type="InterPro" id="IPR000873">
    <property type="entry name" value="AMP-dep_synth/lig_dom"/>
</dbReference>
<dbReference type="AlphaFoldDB" id="A0A6M0K478"/>
<dbReference type="InterPro" id="IPR020845">
    <property type="entry name" value="AMP-binding_CS"/>
</dbReference>
<name>A0A6M0K478_9GAMM</name>
<evidence type="ECO:0000313" key="4">
    <source>
        <dbReference type="Proteomes" id="UP000483379"/>
    </source>
</evidence>
<protein>
    <submittedName>
        <fullName evidence="3">AMP-binding protein</fullName>
    </submittedName>
</protein>
<feature type="domain" description="AMP-dependent synthetase/ligase" evidence="1">
    <location>
        <begin position="117"/>
        <end position="324"/>
    </location>
</feature>
<organism evidence="3 4">
    <name type="scientific">Thiorhodococcus minor</name>
    <dbReference type="NCBI Taxonomy" id="57489"/>
    <lineage>
        <taxon>Bacteria</taxon>
        <taxon>Pseudomonadati</taxon>
        <taxon>Pseudomonadota</taxon>
        <taxon>Gammaproteobacteria</taxon>
        <taxon>Chromatiales</taxon>
        <taxon>Chromatiaceae</taxon>
        <taxon>Thiorhodococcus</taxon>
    </lineage>
</organism>
<dbReference type="InterPro" id="IPR025110">
    <property type="entry name" value="AMP-bd_C"/>
</dbReference>
<reference evidence="3 4" key="1">
    <citation type="submission" date="2020-02" db="EMBL/GenBank/DDBJ databases">
        <title>Genome sequences of Thiorhodococcus mannitoliphagus and Thiorhodococcus minor, purple sulfur photosynthetic bacteria in the gammaproteobacterial family, Chromatiaceae.</title>
        <authorList>
            <person name="Aviles F.A."/>
            <person name="Meyer T.E."/>
            <person name="Kyndt J.A."/>
        </authorList>
    </citation>
    <scope>NUCLEOTIDE SEQUENCE [LARGE SCALE GENOMIC DNA]</scope>
    <source>
        <strain evidence="3 4">DSM 11518</strain>
    </source>
</reference>
<dbReference type="Pfam" id="PF00501">
    <property type="entry name" value="AMP-binding"/>
    <property type="match status" value="1"/>
</dbReference>
<evidence type="ECO:0000259" key="2">
    <source>
        <dbReference type="Pfam" id="PF13193"/>
    </source>
</evidence>
<accession>A0A6M0K478</accession>
<sequence length="474" mass="49714">MPDVPDFSAAPWRQDDTLAIAQAGRALTYAELSAHAAERARQLAVKGLAPGQVVMAPDLPAWDLPIMQHSLARLGAALFPFRADLPASELTALERLVAAEWRWRPESGCLQKTGQCPPQAAGSEPSDVRVLIKTSGSSGGLKAVMLTGGNLLASARAANQALGLARGDLWLTCLRLSHIGGLAICYRCALAGAAVLIHDGFDAAAVARDLGGRPVTHLSLVPPMLARLLDLGVAPPALLRVLLVGGQAVSTGLARRALEAGWPLHLTYGMTETGSQIAVRPAIGQNRLDTTLAGEPLPGVELDGAHCDEAGRLRVRGPMVMAGYAGPDRRPGRGLEPGGWLATSDLGCLTAEGQLRVLGRADDVLVIGGVNVSRAAVERRVSDAPGVRDSVVVGIPEPIWGFRVAVAYQGDVDEAGLEQWCRSHLPSAGRPRDFLRLEALPLLASGKYDRVRIASMLKGLVLKASSGRPGEPPA</sequence>
<dbReference type="EMBL" id="JAAIJQ010000079">
    <property type="protein sequence ID" value="NEV64219.1"/>
    <property type="molecule type" value="Genomic_DNA"/>
</dbReference>
<dbReference type="GO" id="GO:0016878">
    <property type="term" value="F:acid-thiol ligase activity"/>
    <property type="evidence" value="ECO:0007669"/>
    <property type="project" value="UniProtKB-ARBA"/>
</dbReference>